<name>A0ABP8VH22_9MICO</name>
<dbReference type="EMBL" id="BAABLM010000001">
    <property type="protein sequence ID" value="GAA4663824.1"/>
    <property type="molecule type" value="Genomic_DNA"/>
</dbReference>
<dbReference type="PANTHER" id="PTHR43842:SF2">
    <property type="entry name" value="PROPIONYL-COA CARBOXYLASE BETA CHAIN, MITOCHONDRIAL"/>
    <property type="match status" value="1"/>
</dbReference>
<dbReference type="Pfam" id="PF01039">
    <property type="entry name" value="Carboxyl_trans"/>
    <property type="match status" value="1"/>
</dbReference>
<dbReference type="NCBIfam" id="TIGR03134">
    <property type="entry name" value="malonate_gamma"/>
    <property type="match status" value="1"/>
</dbReference>
<dbReference type="PANTHER" id="PTHR43842">
    <property type="entry name" value="PROPIONYL-COA CARBOXYLASE BETA CHAIN"/>
    <property type="match status" value="1"/>
</dbReference>
<dbReference type="InterPro" id="IPR009648">
    <property type="entry name" value="Malonate_gamma"/>
</dbReference>
<keyword evidence="4" id="KW-1185">Reference proteome</keyword>
<comment type="caution">
    <text evidence="3">The sequence shown here is derived from an EMBL/GenBank/DDBJ whole genome shotgun (WGS) entry which is preliminary data.</text>
</comment>
<accession>A0ABP8VH22</accession>
<dbReference type="Pfam" id="PF06833">
    <property type="entry name" value="MdcE"/>
    <property type="match status" value="1"/>
</dbReference>
<reference evidence="4" key="1">
    <citation type="journal article" date="2019" name="Int. J. Syst. Evol. Microbiol.">
        <title>The Global Catalogue of Microorganisms (GCM) 10K type strain sequencing project: providing services to taxonomists for standard genome sequencing and annotation.</title>
        <authorList>
            <consortium name="The Broad Institute Genomics Platform"/>
            <consortium name="The Broad Institute Genome Sequencing Center for Infectious Disease"/>
            <person name="Wu L."/>
            <person name="Ma J."/>
        </authorList>
    </citation>
    <scope>NUCLEOTIDE SEQUENCE [LARGE SCALE GENOMIC DNA]</scope>
    <source>
        <strain evidence="4">JCM 18956</strain>
    </source>
</reference>
<dbReference type="Gene3D" id="3.90.226.10">
    <property type="entry name" value="2-enoyl-CoA Hydratase, Chain A, domain 1"/>
    <property type="match status" value="2"/>
</dbReference>
<dbReference type="InterPro" id="IPR017556">
    <property type="entry name" value="Malonate_beta"/>
</dbReference>
<dbReference type="InterPro" id="IPR034733">
    <property type="entry name" value="AcCoA_carboxyl_beta"/>
</dbReference>
<proteinExistence type="predicted"/>
<evidence type="ECO:0000259" key="2">
    <source>
        <dbReference type="PROSITE" id="PS50980"/>
    </source>
</evidence>
<evidence type="ECO:0000313" key="4">
    <source>
        <dbReference type="Proteomes" id="UP001501295"/>
    </source>
</evidence>
<dbReference type="InterPro" id="IPR051047">
    <property type="entry name" value="AccD/PCCB"/>
</dbReference>
<sequence>MTTETDVEPLVPESAYVRRDSFIERDARSRAFALVDEGSGRELLDPFDHLESPWLEQQGVVPEADDGVVIVKGTVAGKATVVIGIEQGFQGGGIGEVSGAKIAAALGLAARDSRAGTPTSAVLLLETGGVRLQEANLGLAAVAEACSGVLELRALQPVIAVIAGGLGSFGGMSIVAGLCSTVVMTREARLGLNGPEVIESEGGIAEFDSGDHALVWSIDGGVQRHALGQADVLVKDDTDEIVGAVRGAVSGEAPAAPASRDLARLRAHLTSLDPSSPPTPAELPALFATPVAPGTTEEAPRPAESASTVESTGRGTAWTTALADTAPNAVESTVIEATMAMHGLSAILLTVVPDAASPYRRARNGEVGLLEGLALAERVTAIVTEDADLEPERKRPIIAVVDLPSQAYGRLEEMVGIHLHLAAAADAYATARTQGHPVVALVVGTALSGGFLAHGLQADQILALNDPDVEIHAMHKPAAARITRRTVAELDELATRIPPLSYDVRDWATLGLCNGLLEVADADHPTADDVATVKEQLRAAVSRARAGDSGLSGRWSVETSGDNRAATRRVWAAMTAQWQ</sequence>
<gene>
    <name evidence="3" type="primary">mdcD</name>
    <name evidence="3" type="ORF">GCM10025780_00620</name>
</gene>
<evidence type="ECO:0000313" key="3">
    <source>
        <dbReference type="EMBL" id="GAA4663824.1"/>
    </source>
</evidence>
<dbReference type="PROSITE" id="PS50980">
    <property type="entry name" value="COA_CT_NTER"/>
    <property type="match status" value="1"/>
</dbReference>
<protein>
    <submittedName>
        <fullName evidence="3">Biotin-independent malonate decarboxylase subunit beta</fullName>
    </submittedName>
</protein>
<organism evidence="3 4">
    <name type="scientific">Frondihabitans cladoniiphilus</name>
    <dbReference type="NCBI Taxonomy" id="715785"/>
    <lineage>
        <taxon>Bacteria</taxon>
        <taxon>Bacillati</taxon>
        <taxon>Actinomycetota</taxon>
        <taxon>Actinomycetes</taxon>
        <taxon>Micrococcales</taxon>
        <taxon>Microbacteriaceae</taxon>
        <taxon>Frondihabitans</taxon>
    </lineage>
</organism>
<dbReference type="RefSeq" id="WP_345371897.1">
    <property type="nucleotide sequence ID" value="NZ_BAABLM010000001.1"/>
</dbReference>
<dbReference type="Proteomes" id="UP001501295">
    <property type="component" value="Unassembled WGS sequence"/>
</dbReference>
<feature type="compositionally biased region" description="Polar residues" evidence="1">
    <location>
        <begin position="305"/>
        <end position="314"/>
    </location>
</feature>
<dbReference type="InterPro" id="IPR011762">
    <property type="entry name" value="COA_CT_N"/>
</dbReference>
<dbReference type="NCBIfam" id="NF005530">
    <property type="entry name" value="PRK07189.1"/>
    <property type="match status" value="1"/>
</dbReference>
<evidence type="ECO:0000256" key="1">
    <source>
        <dbReference type="SAM" id="MobiDB-lite"/>
    </source>
</evidence>
<dbReference type="InterPro" id="IPR029045">
    <property type="entry name" value="ClpP/crotonase-like_dom_sf"/>
</dbReference>
<dbReference type="NCBIfam" id="TIGR03133">
    <property type="entry name" value="malonate_beta"/>
    <property type="match status" value="1"/>
</dbReference>
<dbReference type="SUPFAM" id="SSF52096">
    <property type="entry name" value="ClpP/crotonase"/>
    <property type="match status" value="2"/>
</dbReference>
<feature type="domain" description="CoA carboxyltransferase N-terminal" evidence="2">
    <location>
        <begin position="1"/>
        <end position="257"/>
    </location>
</feature>
<feature type="region of interest" description="Disordered" evidence="1">
    <location>
        <begin position="292"/>
        <end position="314"/>
    </location>
</feature>